<dbReference type="AlphaFoldDB" id="M6FQV2"/>
<gene>
    <name evidence="1" type="ORF">LEP1GSC038_0754</name>
</gene>
<accession>M6FQV2</accession>
<name>M6FQV2_9LEPT</name>
<evidence type="ECO:0000313" key="1">
    <source>
        <dbReference type="EMBL" id="EMM74885.1"/>
    </source>
</evidence>
<comment type="caution">
    <text evidence="1">The sequence shown here is derived from an EMBL/GenBank/DDBJ whole genome shotgun (WGS) entry which is preliminary data.</text>
</comment>
<organism evidence="1 2">
    <name type="scientific">Leptospira weilii str. 2006001855</name>
    <dbReference type="NCBI Taxonomy" id="996804"/>
    <lineage>
        <taxon>Bacteria</taxon>
        <taxon>Pseudomonadati</taxon>
        <taxon>Spirochaetota</taxon>
        <taxon>Spirochaetia</taxon>
        <taxon>Leptospirales</taxon>
        <taxon>Leptospiraceae</taxon>
        <taxon>Leptospira</taxon>
    </lineage>
</organism>
<evidence type="ECO:0000313" key="2">
    <source>
        <dbReference type="Proteomes" id="UP000012101"/>
    </source>
</evidence>
<proteinExistence type="predicted"/>
<sequence>MSAIDIRKTSYEKIFGLLSVFPRRKKNRLETETIPVNERTKRKGLNLILSKTT</sequence>
<dbReference type="EMBL" id="AFJM02000002">
    <property type="protein sequence ID" value="EMM74885.1"/>
    <property type="molecule type" value="Genomic_DNA"/>
</dbReference>
<reference evidence="1 2" key="1">
    <citation type="submission" date="2013-01" db="EMBL/GenBank/DDBJ databases">
        <authorList>
            <person name="Harkins D.M."/>
            <person name="Durkin A.S."/>
            <person name="Brinkac L.M."/>
            <person name="Haft D.H."/>
            <person name="Selengut J.D."/>
            <person name="Sanka R."/>
            <person name="DePew J."/>
            <person name="Purushe J."/>
            <person name="Hospenthal D.R."/>
            <person name="Murray C.K."/>
            <person name="Pimentel G."/>
            <person name="Wasfy M."/>
            <person name="Vinetz J.M."/>
            <person name="Sutton G.G."/>
            <person name="Nierman W.C."/>
            <person name="Fouts D.E."/>
        </authorList>
    </citation>
    <scope>NUCLEOTIDE SEQUENCE [LARGE SCALE GENOMIC DNA]</scope>
    <source>
        <strain evidence="1 2">2006001855</strain>
    </source>
</reference>
<protein>
    <submittedName>
        <fullName evidence="1">Uncharacterized protein</fullName>
    </submittedName>
</protein>
<dbReference type="Proteomes" id="UP000012101">
    <property type="component" value="Unassembled WGS sequence"/>
</dbReference>